<dbReference type="PROSITE" id="PS00108">
    <property type="entry name" value="PROTEIN_KINASE_ST"/>
    <property type="match status" value="1"/>
</dbReference>
<feature type="compositionally biased region" description="Polar residues" evidence="16">
    <location>
        <begin position="324"/>
        <end position="339"/>
    </location>
</feature>
<dbReference type="SMART" id="SM00220">
    <property type="entry name" value="S_TKc"/>
    <property type="match status" value="1"/>
</dbReference>
<accession>A0A090MN91</accession>
<evidence type="ECO:0000256" key="1">
    <source>
        <dbReference type="ARBA" id="ARBA00008867"/>
    </source>
</evidence>
<keyword evidence="3" id="KW-0723">Serine/threonine-protein kinase</keyword>
<dbReference type="CDD" id="cd14226">
    <property type="entry name" value="PKc_DYRK1"/>
    <property type="match status" value="1"/>
</dbReference>
<evidence type="ECO:0000256" key="7">
    <source>
        <dbReference type="ARBA" id="ARBA00022840"/>
    </source>
</evidence>
<evidence type="ECO:0000313" key="19">
    <source>
        <dbReference type="Proteomes" id="UP000035682"/>
    </source>
</evidence>
<feature type="region of interest" description="Disordered" evidence="16">
    <location>
        <begin position="324"/>
        <end position="374"/>
    </location>
</feature>
<comment type="catalytic activity">
    <reaction evidence="10">
        <text>L-tyrosyl-[protein] + ATP = O-phospho-L-tyrosyl-[protein] + ADP + H(+)</text>
        <dbReference type="Rhea" id="RHEA:10596"/>
        <dbReference type="Rhea" id="RHEA-COMP:10136"/>
        <dbReference type="Rhea" id="RHEA-COMP:20101"/>
        <dbReference type="ChEBI" id="CHEBI:15378"/>
        <dbReference type="ChEBI" id="CHEBI:30616"/>
        <dbReference type="ChEBI" id="CHEBI:46858"/>
        <dbReference type="ChEBI" id="CHEBI:61978"/>
        <dbReference type="ChEBI" id="CHEBI:456216"/>
        <dbReference type="EC" id="2.7.12.1"/>
    </reaction>
</comment>
<evidence type="ECO:0000256" key="8">
    <source>
        <dbReference type="ARBA" id="ARBA00049003"/>
    </source>
</evidence>
<dbReference type="EMBL" id="LN609396">
    <property type="protein sequence ID" value="CEF59531.1"/>
    <property type="molecule type" value="Genomic_DNA"/>
</dbReference>
<evidence type="ECO:0000259" key="17">
    <source>
        <dbReference type="PROSITE" id="PS50011"/>
    </source>
</evidence>
<dbReference type="Gene3D" id="3.30.200.20">
    <property type="entry name" value="Phosphorylase Kinase, domain 1"/>
    <property type="match status" value="1"/>
</dbReference>
<proteinExistence type="inferred from homology"/>
<dbReference type="InterPro" id="IPR017441">
    <property type="entry name" value="Protein_kinase_ATP_BS"/>
</dbReference>
<dbReference type="InterPro" id="IPR044131">
    <property type="entry name" value="PKc_DYR1A/1B"/>
</dbReference>
<keyword evidence="4" id="KW-0808">Transferase</keyword>
<evidence type="ECO:0000313" key="18">
    <source>
        <dbReference type="EMBL" id="CEF59531.1"/>
    </source>
</evidence>
<dbReference type="GO" id="GO:0004674">
    <property type="term" value="F:protein serine/threonine kinase activity"/>
    <property type="evidence" value="ECO:0007669"/>
    <property type="project" value="UniProtKB-KW"/>
</dbReference>
<evidence type="ECO:0000256" key="5">
    <source>
        <dbReference type="ARBA" id="ARBA00022741"/>
    </source>
</evidence>
<dbReference type="Proteomes" id="UP000035682">
    <property type="component" value="Unplaced"/>
</dbReference>
<dbReference type="InterPro" id="IPR050494">
    <property type="entry name" value="Ser_Thr_dual-spec_kinase"/>
</dbReference>
<sequence>MISNSHSNVYHISQNTPSDNTNSNLQNTMDPFMAVDVPQITSNTNSEGTFNNKIYRPNPMTNQLNQSSQIKTINSKNDLGESNFNSTSLGNNWMSTTATTQQQQQPQNNLFFTNNVHASIQKKGFNDNSIYEQSFENNNQLTGQGSLPKTNKNEGNFYKSIYRDPKDSPLQKLTIDLIRTYKNINETYYAKRNKRKQEKQQTTNKSQGNSGIQSIPSLGVKNIDQTIISNDNKSTNVSHHPILRQTTESSYDMLSNISNQNPNTQQGWVVAPSIISTTTTVANKTNISTNNGLNSNNSQMAIPNANNLLNQSQKVALNNPRPLEQQNQIPQSNHVSLASTVTNDNKNTTNKEYKNRTTSKHTSSHSVTRNGHSDKSKEIDNMLCGYDDENHDYIIKIGEVFNYRYRIDNHIGKGSFGQVARAFDMIANEDVAIKIIKNKKPFLDQAWIEIKLLELMNSHNSNGKYYVVKLKNHFMWRNHLCLVFELLSYNLYDLLRNTAFRGVSLNLTRKFGHQLASTLLFLSSPELNIIHCDLKPENILLCNPKRSTIKIIDFGSSCTTDGRIYQYIQSRFYRSPEILLGISYGTQIDMWSLGCILVEMHTGEPLFPGHSEYDQVMKIVEVIGMPPKEMLDIAPKTKRYFEKDEHGNYKRKLSKSRVYKPPGSRKLADILGINIGGPYGRRLGEPGHTIDDYKKFCDLVSKMLQFDPNVRISPYYAVRHPFLRKSEDSYSSNQGSTQQSYTSQSNNPSSNSLGASQGQQFKQQDQHNNSIYQNSSPTTVHDQQQSNQVLGSQEFKNFDNSNNFVNSYTKHANANITQFTTLNDSQNNFSFTQDEMPFSSSKNNNPILKKDVSNNLENDLYGTYNMDKLSINEHFQNIYENKLSISNEREELNNDNFNKANSFQYKCNFRDK</sequence>
<dbReference type="InterPro" id="IPR000719">
    <property type="entry name" value="Prot_kinase_dom"/>
</dbReference>
<comment type="catalytic activity">
    <reaction evidence="9">
        <text>L-threonyl-[protein] + ATP = O-phospho-L-threonyl-[protein] + ADP + H(+)</text>
        <dbReference type="Rhea" id="RHEA:46608"/>
        <dbReference type="Rhea" id="RHEA-COMP:11060"/>
        <dbReference type="Rhea" id="RHEA-COMP:11605"/>
        <dbReference type="ChEBI" id="CHEBI:15378"/>
        <dbReference type="ChEBI" id="CHEBI:30013"/>
        <dbReference type="ChEBI" id="CHEBI:30616"/>
        <dbReference type="ChEBI" id="CHEBI:61977"/>
        <dbReference type="ChEBI" id="CHEBI:456216"/>
        <dbReference type="EC" id="2.7.12.1"/>
    </reaction>
</comment>
<gene>
    <name evidence="18 20 21" type="ORF">SRAE_X000127800</name>
</gene>
<dbReference type="WBParaSite" id="SRAE_X000127800.1">
    <property type="protein sequence ID" value="SRAE_X000127800.1"/>
    <property type="gene ID" value="WBGene00266845"/>
</dbReference>
<feature type="binding site" evidence="15">
    <location>
        <position position="434"/>
    </location>
    <ligand>
        <name>ATP</name>
        <dbReference type="ChEBI" id="CHEBI:30616"/>
    </ligand>
</feature>
<evidence type="ECO:0000256" key="9">
    <source>
        <dbReference type="ARBA" id="ARBA00049308"/>
    </source>
</evidence>
<dbReference type="PROSITE" id="PS00107">
    <property type="entry name" value="PROTEIN_KINASE_ATP"/>
    <property type="match status" value="1"/>
</dbReference>
<dbReference type="AlphaFoldDB" id="A0A090MN91"/>
<evidence type="ECO:0000256" key="13">
    <source>
        <dbReference type="ARBA" id="ARBA00077071"/>
    </source>
</evidence>
<name>A0A090MN91_STRRB</name>
<dbReference type="CTD" id="36384339"/>
<comment type="similarity">
    <text evidence="1">Belongs to the protein kinase superfamily. CMGC Ser/Thr protein kinase family. MNB/DYRK subfamily.</text>
</comment>
<comment type="catalytic activity">
    <reaction evidence="8">
        <text>L-seryl-[protein] + ATP = O-phospho-L-seryl-[protein] + ADP + H(+)</text>
        <dbReference type="Rhea" id="RHEA:17989"/>
        <dbReference type="Rhea" id="RHEA-COMP:9863"/>
        <dbReference type="Rhea" id="RHEA-COMP:11604"/>
        <dbReference type="ChEBI" id="CHEBI:15378"/>
        <dbReference type="ChEBI" id="CHEBI:29999"/>
        <dbReference type="ChEBI" id="CHEBI:30616"/>
        <dbReference type="ChEBI" id="CHEBI:83421"/>
        <dbReference type="ChEBI" id="CHEBI:456216"/>
        <dbReference type="EC" id="2.7.12.1"/>
    </reaction>
</comment>
<feature type="region of interest" description="Disordered" evidence="16">
    <location>
        <begin position="1"/>
        <end position="26"/>
    </location>
</feature>
<dbReference type="EC" id="2.7.12.1" evidence="2"/>
<reference evidence="18" key="1">
    <citation type="submission" date="2014-09" db="EMBL/GenBank/DDBJ databases">
        <authorList>
            <person name="Aslett A.Martin."/>
        </authorList>
    </citation>
    <scope>NUCLEOTIDE SEQUENCE</scope>
    <source>
        <strain evidence="18">ED321 Heterogonic</strain>
    </source>
</reference>
<protein>
    <recommendedName>
        <fullName evidence="12">Dual specificity tyrosine-phosphorylation-regulated kinase mbk-1</fullName>
        <ecNumber evidence="2">2.7.12.1</ecNumber>
    </recommendedName>
    <alternativeName>
        <fullName evidence="13">Dual specificity Yak1-related kinase mbk-1</fullName>
    </alternativeName>
    <alternativeName>
        <fullName evidence="14">Minibrain Kinase 1</fullName>
    </alternativeName>
</protein>
<dbReference type="WormBase" id="SRAE_X000127800">
    <property type="protein sequence ID" value="SRP02846"/>
    <property type="gene ID" value="WBGene00266845"/>
</dbReference>
<feature type="compositionally biased region" description="Low complexity" evidence="16">
    <location>
        <begin position="729"/>
        <end position="752"/>
    </location>
</feature>
<dbReference type="SUPFAM" id="SSF56112">
    <property type="entry name" value="Protein kinase-like (PK-like)"/>
    <property type="match status" value="1"/>
</dbReference>
<feature type="region of interest" description="Disordered" evidence="16">
    <location>
        <begin position="189"/>
        <end position="216"/>
    </location>
</feature>
<keyword evidence="5 15" id="KW-0547">Nucleotide-binding</keyword>
<evidence type="ECO:0000256" key="14">
    <source>
        <dbReference type="ARBA" id="ARBA00081336"/>
    </source>
</evidence>
<evidence type="ECO:0000256" key="6">
    <source>
        <dbReference type="ARBA" id="ARBA00022777"/>
    </source>
</evidence>
<feature type="region of interest" description="Disordered" evidence="16">
    <location>
        <begin position="727"/>
        <end position="787"/>
    </location>
</feature>
<evidence type="ECO:0000256" key="4">
    <source>
        <dbReference type="ARBA" id="ARBA00022679"/>
    </source>
</evidence>
<dbReference type="Pfam" id="PF00069">
    <property type="entry name" value="Pkinase"/>
    <property type="match status" value="1"/>
</dbReference>
<evidence type="ECO:0000256" key="3">
    <source>
        <dbReference type="ARBA" id="ARBA00022527"/>
    </source>
</evidence>
<comment type="function">
    <text evidence="11">Possible role in the function of olfactory neurons.</text>
</comment>
<organism evidence="18">
    <name type="scientific">Strongyloides ratti</name>
    <name type="common">Parasitic roundworm</name>
    <dbReference type="NCBI Taxonomy" id="34506"/>
    <lineage>
        <taxon>Eukaryota</taxon>
        <taxon>Metazoa</taxon>
        <taxon>Ecdysozoa</taxon>
        <taxon>Nematoda</taxon>
        <taxon>Chromadorea</taxon>
        <taxon>Rhabditida</taxon>
        <taxon>Tylenchina</taxon>
        <taxon>Panagrolaimomorpha</taxon>
        <taxon>Strongyloidoidea</taxon>
        <taxon>Strongyloididae</taxon>
        <taxon>Strongyloides</taxon>
    </lineage>
</organism>
<evidence type="ECO:0000256" key="11">
    <source>
        <dbReference type="ARBA" id="ARBA00054345"/>
    </source>
</evidence>
<evidence type="ECO:0000313" key="20">
    <source>
        <dbReference type="WBParaSite" id="SRAE_X000127800.1"/>
    </source>
</evidence>
<feature type="compositionally biased region" description="Polar residues" evidence="16">
    <location>
        <begin position="200"/>
        <end position="216"/>
    </location>
</feature>
<evidence type="ECO:0000256" key="15">
    <source>
        <dbReference type="PROSITE-ProRule" id="PRU10141"/>
    </source>
</evidence>
<evidence type="ECO:0000256" key="16">
    <source>
        <dbReference type="SAM" id="MobiDB-lite"/>
    </source>
</evidence>
<evidence type="ECO:0000256" key="12">
    <source>
        <dbReference type="ARBA" id="ARBA00070594"/>
    </source>
</evidence>
<keyword evidence="19" id="KW-1185">Reference proteome</keyword>
<reference evidence="20" key="3">
    <citation type="submission" date="2020-12" db="UniProtKB">
        <authorList>
            <consortium name="WormBaseParasite"/>
        </authorList>
    </citation>
    <scope>IDENTIFICATION</scope>
</reference>
<keyword evidence="6 18" id="KW-0418">Kinase</keyword>
<evidence type="ECO:0000313" key="21">
    <source>
        <dbReference type="WormBase" id="SRAE_X000127800"/>
    </source>
</evidence>
<dbReference type="GO" id="GO:0005524">
    <property type="term" value="F:ATP binding"/>
    <property type="evidence" value="ECO:0007669"/>
    <property type="project" value="UniProtKB-UniRule"/>
</dbReference>
<evidence type="ECO:0000256" key="10">
    <source>
        <dbReference type="ARBA" id="ARBA00051680"/>
    </source>
</evidence>
<dbReference type="PANTHER" id="PTHR24058">
    <property type="entry name" value="DUAL SPECIFICITY PROTEIN KINASE"/>
    <property type="match status" value="1"/>
</dbReference>
<feature type="compositionally biased region" description="Polar residues" evidence="16">
    <location>
        <begin position="753"/>
        <end position="787"/>
    </location>
</feature>
<dbReference type="OrthoDB" id="9332038at2759"/>
<feature type="domain" description="Protein kinase" evidence="17">
    <location>
        <begin position="405"/>
        <end position="723"/>
    </location>
</feature>
<keyword evidence="7 15" id="KW-0067">ATP-binding</keyword>
<reference evidence="19" key="2">
    <citation type="submission" date="2014-09" db="EMBL/GenBank/DDBJ databases">
        <authorList>
            <person name="Martin A.A."/>
        </authorList>
    </citation>
    <scope>NUCLEOTIDE SEQUENCE</scope>
    <source>
        <strain evidence="19">ED321</strain>
    </source>
</reference>
<dbReference type="InterPro" id="IPR011009">
    <property type="entry name" value="Kinase-like_dom_sf"/>
</dbReference>
<dbReference type="InterPro" id="IPR008271">
    <property type="entry name" value="Ser/Thr_kinase_AS"/>
</dbReference>
<evidence type="ECO:0000256" key="2">
    <source>
        <dbReference type="ARBA" id="ARBA00013203"/>
    </source>
</evidence>
<dbReference type="PROSITE" id="PS50011">
    <property type="entry name" value="PROTEIN_KINASE_DOM"/>
    <property type="match status" value="1"/>
</dbReference>
<dbReference type="FunFam" id="3.30.200.20:FF:000087">
    <property type="entry name" value="Dual specificity tyrosine-phosphorylation-regulated kinase 1A"/>
    <property type="match status" value="1"/>
</dbReference>
<dbReference type="GeneID" id="36384339"/>
<dbReference type="RefSeq" id="XP_024498742.1">
    <property type="nucleotide sequence ID" value="XM_024647152.1"/>
</dbReference>
<dbReference type="Gene3D" id="1.10.510.10">
    <property type="entry name" value="Transferase(Phosphotransferase) domain 1"/>
    <property type="match status" value="1"/>
</dbReference>
<dbReference type="PANTHER" id="PTHR24058:SF28">
    <property type="entry name" value="SERINE_THREONINE-PROTEIN KINASE MINIBRAIN"/>
    <property type="match status" value="1"/>
</dbReference>
<dbReference type="GO" id="GO:0004712">
    <property type="term" value="F:protein serine/threonine/tyrosine kinase activity"/>
    <property type="evidence" value="ECO:0007669"/>
    <property type="project" value="UniProtKB-EC"/>
</dbReference>